<dbReference type="InterPro" id="IPR035983">
    <property type="entry name" value="Hect_E3_ubiquitin_ligase"/>
</dbReference>
<dbReference type="Proteomes" id="UP000078348">
    <property type="component" value="Unassembled WGS sequence"/>
</dbReference>
<name>A0A196SHJ4_BLAHN</name>
<dbReference type="InterPro" id="IPR042469">
    <property type="entry name" value="HECTD3"/>
</dbReference>
<organism evidence="4 5">
    <name type="scientific">Blastocystis sp. subtype 1 (strain ATCC 50177 / NandII)</name>
    <dbReference type="NCBI Taxonomy" id="478820"/>
    <lineage>
        <taxon>Eukaryota</taxon>
        <taxon>Sar</taxon>
        <taxon>Stramenopiles</taxon>
        <taxon>Bigyra</taxon>
        <taxon>Opalozoa</taxon>
        <taxon>Opalinata</taxon>
        <taxon>Blastocystidae</taxon>
        <taxon>Blastocystis</taxon>
    </lineage>
</organism>
<dbReference type="PANTHER" id="PTHR46654">
    <property type="entry name" value="E3 UBIQUITIN-PROTEIN LIGASE HECTD3"/>
    <property type="match status" value="1"/>
</dbReference>
<evidence type="ECO:0000256" key="1">
    <source>
        <dbReference type="ARBA" id="ARBA00022786"/>
    </source>
</evidence>
<evidence type="ECO:0000313" key="5">
    <source>
        <dbReference type="Proteomes" id="UP000078348"/>
    </source>
</evidence>
<dbReference type="GO" id="GO:0005737">
    <property type="term" value="C:cytoplasm"/>
    <property type="evidence" value="ECO:0007669"/>
    <property type="project" value="TreeGrafter"/>
</dbReference>
<feature type="domain" description="HECT" evidence="3">
    <location>
        <begin position="1315"/>
        <end position="1667"/>
    </location>
</feature>
<evidence type="ECO:0000256" key="2">
    <source>
        <dbReference type="PROSITE-ProRule" id="PRU00104"/>
    </source>
</evidence>
<dbReference type="OrthoDB" id="239701at2759"/>
<dbReference type="PANTHER" id="PTHR46654:SF1">
    <property type="entry name" value="E3 UBIQUITIN-PROTEIN LIGASE HECTD3"/>
    <property type="match status" value="1"/>
</dbReference>
<dbReference type="Gene3D" id="3.90.1750.10">
    <property type="entry name" value="Hect, E3 ligase catalytic domains"/>
    <property type="match status" value="1"/>
</dbReference>
<keyword evidence="1 2" id="KW-0833">Ubl conjugation pathway</keyword>
<feature type="active site" description="Glycyl thioester intermediate" evidence="2">
    <location>
        <position position="1632"/>
    </location>
</feature>
<dbReference type="SMART" id="SM00119">
    <property type="entry name" value="HECTc"/>
    <property type="match status" value="1"/>
</dbReference>
<dbReference type="STRING" id="478820.A0A196SHJ4"/>
<dbReference type="PROSITE" id="PS50237">
    <property type="entry name" value="HECT"/>
    <property type="match status" value="1"/>
</dbReference>
<dbReference type="GO" id="GO:0016874">
    <property type="term" value="F:ligase activity"/>
    <property type="evidence" value="ECO:0007669"/>
    <property type="project" value="UniProtKB-KW"/>
</dbReference>
<dbReference type="Pfam" id="PF00632">
    <property type="entry name" value="HECT"/>
    <property type="match status" value="1"/>
</dbReference>
<comment type="caution">
    <text evidence="4">The sequence shown here is derived from an EMBL/GenBank/DDBJ whole genome shotgun (WGS) entry which is preliminary data.</text>
</comment>
<dbReference type="Gene3D" id="3.30.2160.10">
    <property type="entry name" value="Hect, E3 ligase catalytic domain"/>
    <property type="match status" value="1"/>
</dbReference>
<gene>
    <name evidence="4" type="ORF">AV274_2496</name>
</gene>
<evidence type="ECO:0000259" key="3">
    <source>
        <dbReference type="PROSITE" id="PS50237"/>
    </source>
</evidence>
<dbReference type="InterPro" id="IPR000569">
    <property type="entry name" value="HECT_dom"/>
</dbReference>
<keyword evidence="5" id="KW-1185">Reference proteome</keyword>
<evidence type="ECO:0000313" key="4">
    <source>
        <dbReference type="EMBL" id="OAO15781.1"/>
    </source>
</evidence>
<dbReference type="SUPFAM" id="SSF56204">
    <property type="entry name" value="Hect, E3 ligase catalytic domain"/>
    <property type="match status" value="1"/>
</dbReference>
<proteinExistence type="predicted"/>
<accession>A0A196SHJ4</accession>
<sequence>MGRWLRMAREALSTQDREGKISLLLRNGSKKTERCGGDLVKVLWGVEEEVELAMAAIVREKAGDCNGLNKEQAVALVLGKQDALNALVAASVKRLPLLSPSNPHHDQIRTVFRSLLLTLAYHTNSLSLFPIPSPANSVPSPANPTTFPANPITTDLIKKAARLFTLLNSCRQQHGRTWESEVLFASSLVSSVYEARPALLSPEACYSAIQQAIQQNEFVSEQLARLPVYETDEDSLRLFFSALPNCSVDTASHTEVSAAQKLELVGSCDTEEELIEQLVVSVVRTTKQLSYSDVVLLMLRNASLRPVVNAHLLSLLAQPATRPLALPSLASPFTPATCPFSQPFCDLLLHMCMDAPALQRASLLTIATFLDWPSAHVLLRTSPHALAFAAWLVDRCVPRTSLHHHSVPVPLCCGPVACRADGCFETQKAGCVVLDGVRLTAGIWYFEVECAACSGVGVRNAVKEEEVIVPVCGEETVGCLIDLERCRLTCRVDGEEVGSHDFGRVDCVVPVVEVSAGCAVRVAMEKDQWVWTVEEDAKCLAQGCPHRVEVRAVQEALTDDAAALRDVLLKLWDAWDMRDALSAEQQQRLEKVLLEEGRVNALLTAPGVSAVLPLLSTVEVEWKEDSVEKLACVIDAAEDMAWLDALLHVLLSHEQVAQREVGYSFLLHCLRRGEHVTAPLTESITLRQKALRLVAASRNRLLTREETLVVECAAVEASHNTSAPFFSSLVSSRPSCGYSFSSFTDPTVLAAHLTAPFDALSTTALLLLPSPLPEHCLTTLSFASSAVFLLSLASQSLAEHRFTVEARVVKLLSTSLRQRVFFDGFRGTLEASEDGFKAAFKTRSNSCSASFEMKCLPVRDAFAACVRRDNEDYPFVITTEEEKVVDFTPLPRTGCLAFDITCLSVNLSPFTLRLRSDRHACSYDSIQGIQLDGEKPLLYGDACTEHDVLTFFIDSPQDRFHAFLEGRRIGYSYLEDFGTPAWRAHSMPLHDALTCLQLAVRPFNRVAFDPNILFLPEMPDEEWLARAGVFATSAFAPEAAYAFYTAWLHGSLVLCLSRLSNHFVFVDTDPTRLRQRFPAFSVGQAVRHPSTGAECRVVGQSGGALWFAECADNPFESAREEFSMVWKMSEHWLQKEAAKHPVTETMNSEPKTDLISALPLDVFASLVGKKPLEAAAACIDAKCGELGLWAWNLPPAVLLRACPEAWDAGEWLASCALVLFSNLHALQCLPLLALSSAPAPLLSSTVQLLARARVLRNQRAIEPSVDLQHLPAAIKSFTFNRLSARRERLLSLPSPHDRFAASVTHRLLAVVSGMTPAELKTSFIQHSHGGQRRAFHVVFAGEGGVDNGGLYREVFQTCMLEMHDTAVLDILQPTPNHECVGEVPGKEDFVFDERCQLGAAVFEGLGRVVGVAILSGFQLDLFLSPVLWRLIARERVGLRELEMVDKGLCEQCRAVLRCDEESFNEQFPGLFWSLRSLGGELLTSPRHSFAARVRFEERREYCDWVVVSLFAEQRRRAEWVRQGIATVFDGVECGFLRGEELMRLVVGVDEVNIQELRSITKYDGFEAQEDEIRWFWEVLEEMSPAQRTSFLQFATARSRLPVFSHQSPLTFKIMRLVRSGSGDAYFPIAHTCFNGLELPRYSSKSILKERILYAIENTTSIDGDTLQHGEVEWE</sequence>
<protein>
    <submittedName>
        <fullName evidence="4">HECT E3 ubiquitin ligase</fullName>
    </submittedName>
</protein>
<keyword evidence="4" id="KW-0436">Ligase</keyword>
<dbReference type="GO" id="GO:0004842">
    <property type="term" value="F:ubiquitin-protein transferase activity"/>
    <property type="evidence" value="ECO:0007669"/>
    <property type="project" value="InterPro"/>
</dbReference>
<dbReference type="Gene3D" id="3.30.2410.10">
    <property type="entry name" value="Hect, E3 ligase catalytic domain"/>
    <property type="match status" value="1"/>
</dbReference>
<reference evidence="4 5" key="1">
    <citation type="submission" date="2016-05" db="EMBL/GenBank/DDBJ databases">
        <title>Nuclear genome of Blastocystis sp. subtype 1 NandII.</title>
        <authorList>
            <person name="Gentekaki E."/>
            <person name="Curtis B."/>
            <person name="Stairs C."/>
            <person name="Eme L."/>
            <person name="Herman E."/>
            <person name="Klimes V."/>
            <person name="Arias M.C."/>
            <person name="Elias M."/>
            <person name="Hilliou F."/>
            <person name="Klute M."/>
            <person name="Malik S.-B."/>
            <person name="Pightling A."/>
            <person name="Rachubinski R."/>
            <person name="Salas D."/>
            <person name="Schlacht A."/>
            <person name="Suga H."/>
            <person name="Archibald J."/>
            <person name="Ball S.G."/>
            <person name="Clark G."/>
            <person name="Dacks J."/>
            <person name="Van Der Giezen M."/>
            <person name="Tsaousis A."/>
            <person name="Roger A."/>
        </authorList>
    </citation>
    <scope>NUCLEOTIDE SEQUENCE [LARGE SCALE GENOMIC DNA]</scope>
    <source>
        <strain evidence="5">ATCC 50177 / NandII</strain>
    </source>
</reference>
<dbReference type="EMBL" id="LXWW01000118">
    <property type="protein sequence ID" value="OAO15781.1"/>
    <property type="molecule type" value="Genomic_DNA"/>
</dbReference>